<evidence type="ECO:0000256" key="2">
    <source>
        <dbReference type="ARBA" id="ARBA00023315"/>
    </source>
</evidence>
<organism evidence="4 5">
    <name type="scientific">Priestia taiwanensis</name>
    <dbReference type="NCBI Taxonomy" id="1347902"/>
    <lineage>
        <taxon>Bacteria</taxon>
        <taxon>Bacillati</taxon>
        <taxon>Bacillota</taxon>
        <taxon>Bacilli</taxon>
        <taxon>Bacillales</taxon>
        <taxon>Bacillaceae</taxon>
        <taxon>Priestia</taxon>
    </lineage>
</organism>
<accession>A0A917ATK8</accession>
<name>A0A917ATK8_9BACI</name>
<dbReference type="Gene3D" id="3.40.630.30">
    <property type="match status" value="1"/>
</dbReference>
<dbReference type="PANTHER" id="PTHR43420">
    <property type="entry name" value="ACETYLTRANSFERASE"/>
    <property type="match status" value="1"/>
</dbReference>
<reference evidence="4" key="2">
    <citation type="submission" date="2020-09" db="EMBL/GenBank/DDBJ databases">
        <authorList>
            <person name="Sun Q."/>
            <person name="Zhou Y."/>
        </authorList>
    </citation>
    <scope>NUCLEOTIDE SEQUENCE</scope>
    <source>
        <strain evidence="4">CGMCC 1.12698</strain>
    </source>
</reference>
<proteinExistence type="predicted"/>
<reference evidence="4" key="1">
    <citation type="journal article" date="2014" name="Int. J. Syst. Evol. Microbiol.">
        <title>Complete genome sequence of Corynebacterium casei LMG S-19264T (=DSM 44701T), isolated from a smear-ripened cheese.</title>
        <authorList>
            <consortium name="US DOE Joint Genome Institute (JGI-PGF)"/>
            <person name="Walter F."/>
            <person name="Albersmeier A."/>
            <person name="Kalinowski J."/>
            <person name="Ruckert C."/>
        </authorList>
    </citation>
    <scope>NUCLEOTIDE SEQUENCE</scope>
    <source>
        <strain evidence="4">CGMCC 1.12698</strain>
    </source>
</reference>
<dbReference type="PANTHER" id="PTHR43420:SF43">
    <property type="entry name" value="SPERMINE_SPERMIDINE ACETYLTRANSFERASE"/>
    <property type="match status" value="1"/>
</dbReference>
<keyword evidence="1" id="KW-0808">Transferase</keyword>
<dbReference type="InterPro" id="IPR000182">
    <property type="entry name" value="GNAT_dom"/>
</dbReference>
<dbReference type="InterPro" id="IPR050680">
    <property type="entry name" value="YpeA/RimI_acetyltransf"/>
</dbReference>
<evidence type="ECO:0000313" key="5">
    <source>
        <dbReference type="Proteomes" id="UP000605259"/>
    </source>
</evidence>
<dbReference type="RefSeq" id="WP_188388151.1">
    <property type="nucleotide sequence ID" value="NZ_BMFK01000001.1"/>
</dbReference>
<dbReference type="EMBL" id="BMFK01000001">
    <property type="protein sequence ID" value="GGE69373.1"/>
    <property type="molecule type" value="Genomic_DNA"/>
</dbReference>
<evidence type="ECO:0000256" key="1">
    <source>
        <dbReference type="ARBA" id="ARBA00022679"/>
    </source>
</evidence>
<keyword evidence="5" id="KW-1185">Reference proteome</keyword>
<gene>
    <name evidence="4" type="ORF">GCM10007140_19280</name>
</gene>
<dbReference type="Proteomes" id="UP000605259">
    <property type="component" value="Unassembled WGS sequence"/>
</dbReference>
<evidence type="ECO:0000259" key="3">
    <source>
        <dbReference type="PROSITE" id="PS51186"/>
    </source>
</evidence>
<evidence type="ECO:0000313" key="4">
    <source>
        <dbReference type="EMBL" id="GGE69373.1"/>
    </source>
</evidence>
<dbReference type="Pfam" id="PF00583">
    <property type="entry name" value="Acetyltransf_1"/>
    <property type="match status" value="1"/>
</dbReference>
<dbReference type="SUPFAM" id="SSF55729">
    <property type="entry name" value="Acyl-CoA N-acyltransferases (Nat)"/>
    <property type="match status" value="1"/>
</dbReference>
<dbReference type="InterPro" id="IPR016181">
    <property type="entry name" value="Acyl_CoA_acyltransferase"/>
</dbReference>
<sequence length="175" mass="19734">MNIRQASVEDVTGIANVHVASWKTTYAGIMPDGVLQNLCVTEREKMWEIVLTKYKDQTAVYVATTEDGTIIGFASGGKEQTGKFDIAAELHTIYLLEAYQGQGIGRKLFLCVVEDLQTKGYKSMMTWVVKNNPATKFYESFKPECIAEEYVEDLQVDEVAYAWRDLHKTISENSD</sequence>
<dbReference type="CDD" id="cd04301">
    <property type="entry name" value="NAT_SF"/>
    <property type="match status" value="1"/>
</dbReference>
<keyword evidence="2" id="KW-0012">Acyltransferase</keyword>
<protein>
    <submittedName>
        <fullName evidence="4">N-acetyltransferase</fullName>
    </submittedName>
</protein>
<dbReference type="GO" id="GO:0016747">
    <property type="term" value="F:acyltransferase activity, transferring groups other than amino-acyl groups"/>
    <property type="evidence" value="ECO:0007669"/>
    <property type="project" value="InterPro"/>
</dbReference>
<comment type="caution">
    <text evidence="4">The sequence shown here is derived from an EMBL/GenBank/DDBJ whole genome shotgun (WGS) entry which is preliminary data.</text>
</comment>
<feature type="domain" description="N-acetyltransferase" evidence="3">
    <location>
        <begin position="1"/>
        <end position="168"/>
    </location>
</feature>
<dbReference type="PROSITE" id="PS51186">
    <property type="entry name" value="GNAT"/>
    <property type="match status" value="1"/>
</dbReference>
<dbReference type="AlphaFoldDB" id="A0A917ATK8"/>